<dbReference type="GO" id="GO:0016485">
    <property type="term" value="P:protein processing"/>
    <property type="evidence" value="ECO:0007669"/>
    <property type="project" value="TreeGrafter"/>
</dbReference>
<name>A0A9J6DGV3_RHIMP</name>
<reference evidence="11" key="2">
    <citation type="submission" date="2021-09" db="EMBL/GenBank/DDBJ databases">
        <authorList>
            <person name="Jia N."/>
            <person name="Wang J."/>
            <person name="Shi W."/>
            <person name="Du L."/>
            <person name="Sun Y."/>
            <person name="Zhan W."/>
            <person name="Jiang J."/>
            <person name="Wang Q."/>
            <person name="Zhang B."/>
            <person name="Ji P."/>
            <person name="Sakyi L.B."/>
            <person name="Cui X."/>
            <person name="Yuan T."/>
            <person name="Jiang B."/>
            <person name="Yang W."/>
            <person name="Lam T.T.-Y."/>
            <person name="Chang Q."/>
            <person name="Ding S."/>
            <person name="Wang X."/>
            <person name="Zhu J."/>
            <person name="Ruan X."/>
            <person name="Zhao L."/>
            <person name="Wei J."/>
            <person name="Que T."/>
            <person name="Du C."/>
            <person name="Cheng J."/>
            <person name="Dai P."/>
            <person name="Han X."/>
            <person name="Huang E."/>
            <person name="Gao Y."/>
            <person name="Liu J."/>
            <person name="Shao H."/>
            <person name="Ye R."/>
            <person name="Li L."/>
            <person name="Wei W."/>
            <person name="Wang X."/>
            <person name="Wang C."/>
            <person name="Huo Q."/>
            <person name="Li W."/>
            <person name="Guo W."/>
            <person name="Chen H."/>
            <person name="Chen S."/>
            <person name="Zhou L."/>
            <person name="Zhou L."/>
            <person name="Ni X."/>
            <person name="Tian J."/>
            <person name="Zhou Y."/>
            <person name="Sheng Y."/>
            <person name="Liu T."/>
            <person name="Pan Y."/>
            <person name="Xia L."/>
            <person name="Li J."/>
            <person name="Zhao F."/>
            <person name="Cao W."/>
        </authorList>
    </citation>
    <scope>NUCLEOTIDE SEQUENCE</scope>
    <source>
        <strain evidence="11">Rmic-2018</strain>
        <tissue evidence="11">Larvae</tissue>
    </source>
</reference>
<dbReference type="PROSITE" id="PS51885">
    <property type="entry name" value="NEPRILYSIN"/>
    <property type="match status" value="1"/>
</dbReference>
<keyword evidence="7" id="KW-0482">Metalloprotease</keyword>
<organism evidence="11 12">
    <name type="scientific">Rhipicephalus microplus</name>
    <name type="common">Cattle tick</name>
    <name type="synonym">Boophilus microplus</name>
    <dbReference type="NCBI Taxonomy" id="6941"/>
    <lineage>
        <taxon>Eukaryota</taxon>
        <taxon>Metazoa</taxon>
        <taxon>Ecdysozoa</taxon>
        <taxon>Arthropoda</taxon>
        <taxon>Chelicerata</taxon>
        <taxon>Arachnida</taxon>
        <taxon>Acari</taxon>
        <taxon>Parasitiformes</taxon>
        <taxon>Ixodida</taxon>
        <taxon>Ixodoidea</taxon>
        <taxon>Ixodidae</taxon>
        <taxon>Rhipicephalinae</taxon>
        <taxon>Rhipicephalus</taxon>
        <taxon>Boophilus</taxon>
    </lineage>
</organism>
<feature type="transmembrane region" description="Helical" evidence="8">
    <location>
        <begin position="12"/>
        <end position="31"/>
    </location>
</feature>
<dbReference type="VEuPathDB" id="VectorBase:LOC119173931"/>
<comment type="similarity">
    <text evidence="2">Belongs to the peptidase M13 family.</text>
</comment>
<dbReference type="AlphaFoldDB" id="A0A9J6DGV3"/>
<evidence type="ECO:0000256" key="5">
    <source>
        <dbReference type="ARBA" id="ARBA00022801"/>
    </source>
</evidence>
<evidence type="ECO:0000256" key="2">
    <source>
        <dbReference type="ARBA" id="ARBA00007357"/>
    </source>
</evidence>
<evidence type="ECO:0000313" key="11">
    <source>
        <dbReference type="EMBL" id="KAH8021444.1"/>
    </source>
</evidence>
<reference evidence="11" key="1">
    <citation type="journal article" date="2020" name="Cell">
        <title>Large-Scale Comparative Analyses of Tick Genomes Elucidate Their Genetic Diversity and Vector Capacities.</title>
        <authorList>
            <consortium name="Tick Genome and Microbiome Consortium (TIGMIC)"/>
            <person name="Jia N."/>
            <person name="Wang J."/>
            <person name="Shi W."/>
            <person name="Du L."/>
            <person name="Sun Y."/>
            <person name="Zhan W."/>
            <person name="Jiang J.F."/>
            <person name="Wang Q."/>
            <person name="Zhang B."/>
            <person name="Ji P."/>
            <person name="Bell-Sakyi L."/>
            <person name="Cui X.M."/>
            <person name="Yuan T.T."/>
            <person name="Jiang B.G."/>
            <person name="Yang W.F."/>
            <person name="Lam T.T."/>
            <person name="Chang Q.C."/>
            <person name="Ding S.J."/>
            <person name="Wang X.J."/>
            <person name="Zhu J.G."/>
            <person name="Ruan X.D."/>
            <person name="Zhao L."/>
            <person name="Wei J.T."/>
            <person name="Ye R.Z."/>
            <person name="Que T.C."/>
            <person name="Du C.H."/>
            <person name="Zhou Y.H."/>
            <person name="Cheng J.X."/>
            <person name="Dai P.F."/>
            <person name="Guo W.B."/>
            <person name="Han X.H."/>
            <person name="Huang E.J."/>
            <person name="Li L.F."/>
            <person name="Wei W."/>
            <person name="Gao Y.C."/>
            <person name="Liu J.Z."/>
            <person name="Shao H.Z."/>
            <person name="Wang X."/>
            <person name="Wang C.C."/>
            <person name="Yang T.C."/>
            <person name="Huo Q.B."/>
            <person name="Li W."/>
            <person name="Chen H.Y."/>
            <person name="Chen S.E."/>
            <person name="Zhou L.G."/>
            <person name="Ni X.B."/>
            <person name="Tian J.H."/>
            <person name="Sheng Y."/>
            <person name="Liu T."/>
            <person name="Pan Y.S."/>
            <person name="Xia L.Y."/>
            <person name="Li J."/>
            <person name="Zhao F."/>
            <person name="Cao W.C."/>
        </authorList>
    </citation>
    <scope>NUCLEOTIDE SEQUENCE</scope>
    <source>
        <strain evidence="11">Rmic-2018</strain>
    </source>
</reference>
<dbReference type="Gene3D" id="1.10.1380.10">
    <property type="entry name" value="Neutral endopeptidase , domain2"/>
    <property type="match status" value="1"/>
</dbReference>
<keyword evidence="5" id="KW-0378">Hydrolase</keyword>
<dbReference type="GO" id="GO:0046872">
    <property type="term" value="F:metal ion binding"/>
    <property type="evidence" value="ECO:0007669"/>
    <property type="project" value="UniProtKB-KW"/>
</dbReference>
<accession>A0A9J6DGV3</accession>
<comment type="cofactor">
    <cofactor evidence="1">
        <name>Zn(2+)</name>
        <dbReference type="ChEBI" id="CHEBI:29105"/>
    </cofactor>
</comment>
<evidence type="ECO:0000259" key="9">
    <source>
        <dbReference type="Pfam" id="PF01431"/>
    </source>
</evidence>
<dbReference type="InterPro" id="IPR024079">
    <property type="entry name" value="MetalloPept_cat_dom_sf"/>
</dbReference>
<feature type="domain" description="Peptidase M13 N-terminal" evidence="10">
    <location>
        <begin position="63"/>
        <end position="415"/>
    </location>
</feature>
<evidence type="ECO:0000256" key="3">
    <source>
        <dbReference type="ARBA" id="ARBA00022670"/>
    </source>
</evidence>
<sequence>MFDLPKQRKIIGIILIQVAILIGVITIGQQYRKRGAVVVYCETEDCVRHAVDLLTSVDNSVHPCRSFYGFVCGRWSRTHTRDDLLEEIHSRAVNIALSQLDRDALQSTKASAFFKSCMDSKLQRHENVRKLVALKRELGLVWPEEPYGNDHPLSVMLKMAIKWNLNFLFQVRFVSGRESYRTLFITRGFLGITWEESQEKSLSSYRKHVEEHFKVLSVTPSNVNYTELWQLEDAIIQAKLDVIHENPTQDWFPIGKIGHRTPSIPVELWIRLLNKYFRDQYTWTLDSFIAVEHYKILENIEKLFQSYGEDKFAIGLAWVFIQTHLWVLYGKPELQFKRSHETIQKYACLEYVNLYFGLQSIVDHVVHRYASKEMRKKVESLPGRIKRAATTKIREAMWIPNDMKENYARKVSNIEMSLLPPSDFFTVKGREDIYGIFPAINGSSFMANLLTVANFYASLVSHERYQDIYSRTTSATYGPARYIDPVNSVLVPMNALEPPLYYTQAVASIEYGGLGSYLAREVSRCFGPRGVNGDEEYGNDTLWWETTNRASEHKRNSDCVWNGTAKTNGRNGKAVDLFPSLPALEIAFAAYKEVVSEPDNGAADVKLRTLDQYTGDQLFFMTYCHGMCSAKAHGNAEICDTSLMNFRPFAETYKCPAGSPMNPAQKCSLFNGN</sequence>
<keyword evidence="8" id="KW-0812">Transmembrane</keyword>
<dbReference type="InterPro" id="IPR000718">
    <property type="entry name" value="Peptidase_M13"/>
</dbReference>
<dbReference type="Gene3D" id="3.40.390.10">
    <property type="entry name" value="Collagenase (Catalytic Domain)"/>
    <property type="match status" value="1"/>
</dbReference>
<keyword evidence="6" id="KW-0862">Zinc</keyword>
<evidence type="ECO:0008006" key="13">
    <source>
        <dbReference type="Google" id="ProtNLM"/>
    </source>
</evidence>
<evidence type="ECO:0000256" key="1">
    <source>
        <dbReference type="ARBA" id="ARBA00001947"/>
    </source>
</evidence>
<evidence type="ECO:0000256" key="7">
    <source>
        <dbReference type="ARBA" id="ARBA00023049"/>
    </source>
</evidence>
<dbReference type="PANTHER" id="PTHR11733">
    <property type="entry name" value="ZINC METALLOPROTEASE FAMILY M13 NEPRILYSIN-RELATED"/>
    <property type="match status" value="1"/>
</dbReference>
<feature type="domain" description="Peptidase M13 C-terminal" evidence="9">
    <location>
        <begin position="482"/>
        <end position="669"/>
    </location>
</feature>
<keyword evidence="8" id="KW-1133">Transmembrane helix</keyword>
<keyword evidence="8" id="KW-0472">Membrane</keyword>
<dbReference type="SUPFAM" id="SSF55486">
    <property type="entry name" value="Metalloproteases ('zincins'), catalytic domain"/>
    <property type="match status" value="1"/>
</dbReference>
<keyword evidence="4" id="KW-0479">Metal-binding</keyword>
<keyword evidence="3" id="KW-0645">Protease</keyword>
<evidence type="ECO:0000256" key="4">
    <source>
        <dbReference type="ARBA" id="ARBA00022723"/>
    </source>
</evidence>
<protein>
    <recommendedName>
        <fullName evidence="13">M13 family peptidase</fullName>
    </recommendedName>
</protein>
<dbReference type="Pfam" id="PF05649">
    <property type="entry name" value="Peptidase_M13_N"/>
    <property type="match status" value="1"/>
</dbReference>
<evidence type="ECO:0000256" key="8">
    <source>
        <dbReference type="SAM" id="Phobius"/>
    </source>
</evidence>
<dbReference type="PANTHER" id="PTHR11733:SF241">
    <property type="entry name" value="GH26575P-RELATED"/>
    <property type="match status" value="1"/>
</dbReference>
<dbReference type="GO" id="GO:0004222">
    <property type="term" value="F:metalloendopeptidase activity"/>
    <property type="evidence" value="ECO:0007669"/>
    <property type="project" value="InterPro"/>
</dbReference>
<dbReference type="InterPro" id="IPR018497">
    <property type="entry name" value="Peptidase_M13_C"/>
</dbReference>
<dbReference type="InterPro" id="IPR008753">
    <property type="entry name" value="Peptidase_M13_N"/>
</dbReference>
<evidence type="ECO:0000313" key="12">
    <source>
        <dbReference type="Proteomes" id="UP000821866"/>
    </source>
</evidence>
<dbReference type="EMBL" id="JABSTU010000009">
    <property type="protein sequence ID" value="KAH8021444.1"/>
    <property type="molecule type" value="Genomic_DNA"/>
</dbReference>
<comment type="caution">
    <text evidence="11">The sequence shown here is derived from an EMBL/GenBank/DDBJ whole genome shotgun (WGS) entry which is preliminary data.</text>
</comment>
<dbReference type="GO" id="GO:0005886">
    <property type="term" value="C:plasma membrane"/>
    <property type="evidence" value="ECO:0007669"/>
    <property type="project" value="TreeGrafter"/>
</dbReference>
<dbReference type="Pfam" id="PF01431">
    <property type="entry name" value="Peptidase_M13"/>
    <property type="match status" value="1"/>
</dbReference>
<gene>
    <name evidence="11" type="ORF">HPB51_015840</name>
</gene>
<evidence type="ECO:0000256" key="6">
    <source>
        <dbReference type="ARBA" id="ARBA00022833"/>
    </source>
</evidence>
<dbReference type="Proteomes" id="UP000821866">
    <property type="component" value="Chromosome 7"/>
</dbReference>
<evidence type="ECO:0000259" key="10">
    <source>
        <dbReference type="Pfam" id="PF05649"/>
    </source>
</evidence>
<proteinExistence type="inferred from homology"/>
<keyword evidence="12" id="KW-1185">Reference proteome</keyword>
<dbReference type="InterPro" id="IPR042089">
    <property type="entry name" value="Peptidase_M13_dom_2"/>
</dbReference>